<dbReference type="InterPro" id="IPR000515">
    <property type="entry name" value="MetI-like"/>
</dbReference>
<evidence type="ECO:0000256" key="3">
    <source>
        <dbReference type="ARBA" id="ARBA00022475"/>
    </source>
</evidence>
<evidence type="ECO:0000313" key="11">
    <source>
        <dbReference type="Proteomes" id="UP001597169"/>
    </source>
</evidence>
<evidence type="ECO:0000256" key="7">
    <source>
        <dbReference type="SAM" id="MobiDB-lite"/>
    </source>
</evidence>
<feature type="transmembrane region" description="Helical" evidence="8">
    <location>
        <begin position="102"/>
        <end position="123"/>
    </location>
</feature>
<comment type="subcellular location">
    <subcellularLocation>
        <location evidence="1">Cell membrane</location>
        <topology evidence="1">Multi-pass membrane protein</topology>
    </subcellularLocation>
</comment>
<dbReference type="EMBL" id="JBHTKX010000001">
    <property type="protein sequence ID" value="MFD1126578.1"/>
    <property type="molecule type" value="Genomic_DNA"/>
</dbReference>
<dbReference type="PROSITE" id="PS50928">
    <property type="entry name" value="ABC_TM1"/>
    <property type="match status" value="1"/>
</dbReference>
<keyword evidence="2" id="KW-0813">Transport</keyword>
<keyword evidence="6 8" id="KW-0472">Membrane</keyword>
<feature type="compositionally biased region" description="Basic and acidic residues" evidence="7">
    <location>
        <begin position="1"/>
        <end position="19"/>
    </location>
</feature>
<dbReference type="PANTHER" id="PTHR43005:SF1">
    <property type="entry name" value="SPERMIDINE_PUTRESCINE TRANSPORT SYSTEM PERMEASE PROTEIN"/>
    <property type="match status" value="1"/>
</dbReference>
<feature type="transmembrane region" description="Helical" evidence="8">
    <location>
        <begin position="130"/>
        <end position="153"/>
    </location>
</feature>
<feature type="transmembrane region" description="Helical" evidence="8">
    <location>
        <begin position="235"/>
        <end position="259"/>
    </location>
</feature>
<feature type="region of interest" description="Disordered" evidence="7">
    <location>
        <begin position="1"/>
        <end position="20"/>
    </location>
</feature>
<feature type="transmembrane region" description="Helical" evidence="8">
    <location>
        <begin position="296"/>
        <end position="314"/>
    </location>
</feature>
<evidence type="ECO:0000256" key="8">
    <source>
        <dbReference type="SAM" id="Phobius"/>
    </source>
</evidence>
<evidence type="ECO:0000256" key="6">
    <source>
        <dbReference type="ARBA" id="ARBA00023136"/>
    </source>
</evidence>
<proteinExistence type="predicted"/>
<keyword evidence="11" id="KW-1185">Reference proteome</keyword>
<dbReference type="CDD" id="cd06261">
    <property type="entry name" value="TM_PBP2"/>
    <property type="match status" value="1"/>
</dbReference>
<dbReference type="PANTHER" id="PTHR43005">
    <property type="entry name" value="BLR7065 PROTEIN"/>
    <property type="match status" value="1"/>
</dbReference>
<keyword evidence="3" id="KW-1003">Cell membrane</keyword>
<feature type="transmembrane region" description="Helical" evidence="8">
    <location>
        <begin position="40"/>
        <end position="66"/>
    </location>
</feature>
<dbReference type="Gene3D" id="1.10.3720.10">
    <property type="entry name" value="MetI-like"/>
    <property type="match status" value="1"/>
</dbReference>
<name>A0ABW3PR40_9BACL</name>
<dbReference type="SUPFAM" id="SSF161098">
    <property type="entry name" value="MetI-like"/>
    <property type="match status" value="1"/>
</dbReference>
<evidence type="ECO:0000256" key="1">
    <source>
        <dbReference type="ARBA" id="ARBA00004651"/>
    </source>
</evidence>
<feature type="transmembrane region" description="Helical" evidence="8">
    <location>
        <begin position="187"/>
        <end position="215"/>
    </location>
</feature>
<dbReference type="Proteomes" id="UP001597169">
    <property type="component" value="Unassembled WGS sequence"/>
</dbReference>
<comment type="caution">
    <text evidence="10">The sequence shown here is derived from an EMBL/GenBank/DDBJ whole genome shotgun (WGS) entry which is preliminary data.</text>
</comment>
<evidence type="ECO:0000259" key="9">
    <source>
        <dbReference type="PROSITE" id="PS50928"/>
    </source>
</evidence>
<evidence type="ECO:0000313" key="10">
    <source>
        <dbReference type="EMBL" id="MFD1126578.1"/>
    </source>
</evidence>
<evidence type="ECO:0000256" key="2">
    <source>
        <dbReference type="ARBA" id="ARBA00022448"/>
    </source>
</evidence>
<evidence type="ECO:0000256" key="5">
    <source>
        <dbReference type="ARBA" id="ARBA00022989"/>
    </source>
</evidence>
<sequence length="326" mass="36909">MSTHEAELSKPLRPPEKKQKTSSNRIAALFREIWKYRLSYLFISPFVIAFTLFILLPVLAAFGLSFTDFNTIQFPRFIGWDNYEYIFSQDTLFLKHAIPNTIKFAVLVGPGGLILSFILAWLIAQIPDKIRLWFVLAIYAPSLTGGVVMQIIWQPLLSGDRIGYLNSFLLKLGIIDEPQLWVLDPAYLMNSMIIVTLWSSMGVGFLAMLAGILNVDETLYEAGRLDGIKSRLQEIWYITIPYMRPQMLFASVMAIVSAFKAGAIGEQLSQTKPTPEYAGHTLVNHIDDYGLVRFEMGYAAALSVVLLITIYIFNRLSWRLFGTKGE</sequence>
<feature type="domain" description="ABC transmembrane type-1" evidence="9">
    <location>
        <begin position="98"/>
        <end position="317"/>
    </location>
</feature>
<keyword evidence="5 8" id="KW-1133">Transmembrane helix</keyword>
<protein>
    <submittedName>
        <fullName evidence="10">Carbohydrate ABC transporter permease</fullName>
    </submittedName>
</protein>
<dbReference type="InterPro" id="IPR035906">
    <property type="entry name" value="MetI-like_sf"/>
</dbReference>
<organism evidence="10 11">
    <name type="scientific">Paenibacillus provencensis</name>
    <dbReference type="NCBI Taxonomy" id="441151"/>
    <lineage>
        <taxon>Bacteria</taxon>
        <taxon>Bacillati</taxon>
        <taxon>Bacillota</taxon>
        <taxon>Bacilli</taxon>
        <taxon>Bacillales</taxon>
        <taxon>Paenibacillaceae</taxon>
        <taxon>Paenibacillus</taxon>
    </lineage>
</organism>
<evidence type="ECO:0000256" key="4">
    <source>
        <dbReference type="ARBA" id="ARBA00022692"/>
    </source>
</evidence>
<dbReference type="RefSeq" id="WP_091158728.1">
    <property type="nucleotide sequence ID" value="NZ_JBHTKX010000001.1"/>
</dbReference>
<reference evidence="11" key="1">
    <citation type="journal article" date="2019" name="Int. J. Syst. Evol. Microbiol.">
        <title>The Global Catalogue of Microorganisms (GCM) 10K type strain sequencing project: providing services to taxonomists for standard genome sequencing and annotation.</title>
        <authorList>
            <consortium name="The Broad Institute Genomics Platform"/>
            <consortium name="The Broad Institute Genome Sequencing Center for Infectious Disease"/>
            <person name="Wu L."/>
            <person name="Ma J."/>
        </authorList>
    </citation>
    <scope>NUCLEOTIDE SEQUENCE [LARGE SCALE GENOMIC DNA]</scope>
    <source>
        <strain evidence="11">CCUG 53519</strain>
    </source>
</reference>
<gene>
    <name evidence="10" type="ORF">ACFQ3J_00115</name>
</gene>
<accession>A0ABW3PR40</accession>
<keyword evidence="4 8" id="KW-0812">Transmembrane</keyword>